<evidence type="ECO:0000256" key="4">
    <source>
        <dbReference type="ARBA" id="ARBA00022475"/>
    </source>
</evidence>
<reference evidence="9 10" key="1">
    <citation type="submission" date="2020-04" db="EMBL/GenBank/DDBJ databases">
        <title>Ralstonia insidiosa genome sequencing and assembly.</title>
        <authorList>
            <person name="Martins R.C.R."/>
            <person name="Perdigao-Neto L.V."/>
            <person name="Levin A.S.S."/>
            <person name="Costa S.F."/>
        </authorList>
    </citation>
    <scope>NUCLEOTIDE SEQUENCE [LARGE SCALE GENOMIC DNA]</scope>
    <source>
        <strain evidence="9 10">5047</strain>
    </source>
</reference>
<evidence type="ECO:0000256" key="5">
    <source>
        <dbReference type="ARBA" id="ARBA00022692"/>
    </source>
</evidence>
<evidence type="ECO:0000256" key="8">
    <source>
        <dbReference type="SAM" id="Phobius"/>
    </source>
</evidence>
<feature type="transmembrane region" description="Helical" evidence="8">
    <location>
        <begin position="165"/>
        <end position="186"/>
    </location>
</feature>
<keyword evidence="4" id="KW-1003">Cell membrane</keyword>
<keyword evidence="7 8" id="KW-0472">Membrane</keyword>
<dbReference type="Proteomes" id="UP000575469">
    <property type="component" value="Unassembled WGS sequence"/>
</dbReference>
<name>A0A848NYU9_9RALS</name>
<dbReference type="PANTHER" id="PTHR34979">
    <property type="entry name" value="INNER MEMBRANE PROTEIN YGAZ"/>
    <property type="match status" value="1"/>
</dbReference>
<feature type="transmembrane region" description="Helical" evidence="8">
    <location>
        <begin position="136"/>
        <end position="159"/>
    </location>
</feature>
<organism evidence="9 10">
    <name type="scientific">Ralstonia insidiosa</name>
    <dbReference type="NCBI Taxonomy" id="190721"/>
    <lineage>
        <taxon>Bacteria</taxon>
        <taxon>Pseudomonadati</taxon>
        <taxon>Pseudomonadota</taxon>
        <taxon>Betaproteobacteria</taxon>
        <taxon>Burkholderiales</taxon>
        <taxon>Burkholderiaceae</taxon>
        <taxon>Ralstonia</taxon>
    </lineage>
</organism>
<comment type="similarity">
    <text evidence="2">Belongs to the AzlC family.</text>
</comment>
<accession>A0A848NYU9</accession>
<evidence type="ECO:0000256" key="7">
    <source>
        <dbReference type="ARBA" id="ARBA00023136"/>
    </source>
</evidence>
<dbReference type="GO" id="GO:0005886">
    <property type="term" value="C:plasma membrane"/>
    <property type="evidence" value="ECO:0007669"/>
    <property type="project" value="UniProtKB-SubCell"/>
</dbReference>
<dbReference type="EMBL" id="JABBZM010000020">
    <property type="protein sequence ID" value="NMV40232.1"/>
    <property type="molecule type" value="Genomic_DNA"/>
</dbReference>
<gene>
    <name evidence="9" type="ORF">HGR00_20175</name>
</gene>
<protein>
    <submittedName>
        <fullName evidence="9">AzlC family ABC transporter permease</fullName>
    </submittedName>
</protein>
<evidence type="ECO:0000256" key="3">
    <source>
        <dbReference type="ARBA" id="ARBA00022448"/>
    </source>
</evidence>
<keyword evidence="3" id="KW-0813">Transport</keyword>
<evidence type="ECO:0000313" key="9">
    <source>
        <dbReference type="EMBL" id="NMV40232.1"/>
    </source>
</evidence>
<comment type="subcellular location">
    <subcellularLocation>
        <location evidence="1">Cell membrane</location>
        <topology evidence="1">Multi-pass membrane protein</topology>
    </subcellularLocation>
</comment>
<keyword evidence="5 8" id="KW-0812">Transmembrane</keyword>
<sequence length="245" mass="26127">MQPRPNEITAAQSASGKGILVRLTTPVGMGYLPTGFAFGVLAMQAGLSPVLVIAMSVFIFAGALQFAAVPLLAVATGLGTFALTTLLINLRHVLYAIPLIGYLPARSWSRAYVLAALTDENYSVLTTIPADERRRFATAVTLINHGYWIGGTVLGVLLGKQAASWIPNLDFALPSLFTILAIEQYLSRRRFSPAVVGVVAYCAAKLLATNYLLITALGISLAALLVRAFMRTNPSGAFAGRKRDE</sequence>
<keyword evidence="6 8" id="KW-1133">Transmembrane helix</keyword>
<evidence type="ECO:0000256" key="2">
    <source>
        <dbReference type="ARBA" id="ARBA00010735"/>
    </source>
</evidence>
<proteinExistence type="inferred from homology"/>
<evidence type="ECO:0000313" key="10">
    <source>
        <dbReference type="Proteomes" id="UP000575469"/>
    </source>
</evidence>
<evidence type="ECO:0000256" key="6">
    <source>
        <dbReference type="ARBA" id="ARBA00022989"/>
    </source>
</evidence>
<dbReference type="InterPro" id="IPR011606">
    <property type="entry name" value="Brnchd-chn_aa_trnsp_permease"/>
</dbReference>
<comment type="caution">
    <text evidence="9">The sequence shown here is derived from an EMBL/GenBank/DDBJ whole genome shotgun (WGS) entry which is preliminary data.</text>
</comment>
<dbReference type="GO" id="GO:1903785">
    <property type="term" value="P:L-valine transmembrane transport"/>
    <property type="evidence" value="ECO:0007669"/>
    <property type="project" value="TreeGrafter"/>
</dbReference>
<feature type="transmembrane region" description="Helical" evidence="8">
    <location>
        <begin position="198"/>
        <end position="226"/>
    </location>
</feature>
<dbReference type="Pfam" id="PF03591">
    <property type="entry name" value="AzlC"/>
    <property type="match status" value="1"/>
</dbReference>
<dbReference type="AlphaFoldDB" id="A0A848NYU9"/>
<dbReference type="PANTHER" id="PTHR34979:SF1">
    <property type="entry name" value="INNER MEMBRANE PROTEIN YGAZ"/>
    <property type="match status" value="1"/>
</dbReference>
<evidence type="ECO:0000256" key="1">
    <source>
        <dbReference type="ARBA" id="ARBA00004651"/>
    </source>
</evidence>